<protein>
    <submittedName>
        <fullName evidence="1">Uncharacterized protein</fullName>
    </submittedName>
</protein>
<sequence>MKKSYEGGSNMCIYETTVSLSDVLNLLNDVNCGLISSYSRRMVSFMVPVVTATQMRSTASLVRLGTSGYSYGHWKGTYYPPKVDQFKFYAGEFYAVELNNPSTEYQRIPLSTSGAKLH</sequence>
<dbReference type="InterPro" id="IPR036520">
    <property type="entry name" value="UPF0759_sf"/>
</dbReference>
<dbReference type="EMBL" id="JBHFFA010000007">
    <property type="protein sequence ID" value="KAL2614139.1"/>
    <property type="molecule type" value="Genomic_DNA"/>
</dbReference>
<reference evidence="1 2" key="1">
    <citation type="submission" date="2024-09" db="EMBL/GenBank/DDBJ databases">
        <title>Chromosome-scale assembly of Riccia fluitans.</title>
        <authorList>
            <person name="Paukszto L."/>
            <person name="Sawicki J."/>
            <person name="Karawczyk K."/>
            <person name="Piernik-Szablinska J."/>
            <person name="Szczecinska M."/>
            <person name="Mazdziarz M."/>
        </authorList>
    </citation>
    <scope>NUCLEOTIDE SEQUENCE [LARGE SCALE GENOMIC DNA]</scope>
    <source>
        <strain evidence="1">Rf_01</strain>
        <tissue evidence="1">Aerial parts of the thallus</tissue>
    </source>
</reference>
<evidence type="ECO:0000313" key="1">
    <source>
        <dbReference type="EMBL" id="KAL2614139.1"/>
    </source>
</evidence>
<dbReference type="Proteomes" id="UP001605036">
    <property type="component" value="Unassembled WGS sequence"/>
</dbReference>
<evidence type="ECO:0000313" key="2">
    <source>
        <dbReference type="Proteomes" id="UP001605036"/>
    </source>
</evidence>
<proteinExistence type="predicted"/>
<dbReference type="SUPFAM" id="SSF117396">
    <property type="entry name" value="TM1631-like"/>
    <property type="match status" value="1"/>
</dbReference>
<dbReference type="Gene3D" id="3.20.20.410">
    <property type="entry name" value="Protein of unknown function UPF0759"/>
    <property type="match status" value="1"/>
</dbReference>
<dbReference type="AlphaFoldDB" id="A0ABD1XYV7"/>
<organism evidence="1 2">
    <name type="scientific">Riccia fluitans</name>
    <dbReference type="NCBI Taxonomy" id="41844"/>
    <lineage>
        <taxon>Eukaryota</taxon>
        <taxon>Viridiplantae</taxon>
        <taxon>Streptophyta</taxon>
        <taxon>Embryophyta</taxon>
        <taxon>Marchantiophyta</taxon>
        <taxon>Marchantiopsida</taxon>
        <taxon>Marchantiidae</taxon>
        <taxon>Marchantiales</taxon>
        <taxon>Ricciaceae</taxon>
        <taxon>Riccia</taxon>
    </lineage>
</organism>
<comment type="caution">
    <text evidence="1">The sequence shown here is derived from an EMBL/GenBank/DDBJ whole genome shotgun (WGS) entry which is preliminary data.</text>
</comment>
<keyword evidence="2" id="KW-1185">Reference proteome</keyword>
<accession>A0ABD1XYV7</accession>
<gene>
    <name evidence="1" type="ORF">R1flu_025831</name>
</gene>
<name>A0ABD1XYV7_9MARC</name>